<dbReference type="EMBL" id="MKZS01000001">
    <property type="protein sequence ID" value="OLT58657.1"/>
    <property type="molecule type" value="Genomic_DNA"/>
</dbReference>
<sequence length="63" mass="7202">MFDAINYSNLGSRVFFLGLDPPKSPLIRGTFQIDFQTPPNNQAFEIDFPTSYNNQVWIPLNPP</sequence>
<dbReference type="Proteomes" id="UP000186657">
    <property type="component" value="Unassembled WGS sequence"/>
</dbReference>
<name>A0A1U7MY72_9CYAN</name>
<dbReference type="AlphaFoldDB" id="A0A1U7MY72"/>
<keyword evidence="2" id="KW-1185">Reference proteome</keyword>
<gene>
    <name evidence="1" type="ORF">BJP37_05940</name>
</gene>
<evidence type="ECO:0000313" key="2">
    <source>
        <dbReference type="Proteomes" id="UP000186657"/>
    </source>
</evidence>
<comment type="caution">
    <text evidence="1">The sequence shown here is derived from an EMBL/GenBank/DDBJ whole genome shotgun (WGS) entry which is preliminary data.</text>
</comment>
<evidence type="ECO:0000313" key="1">
    <source>
        <dbReference type="EMBL" id="OLT58657.1"/>
    </source>
</evidence>
<accession>A0A1U7MY72</accession>
<organism evidence="1 2">
    <name type="scientific">Moorena bouillonii PNG</name>
    <dbReference type="NCBI Taxonomy" id="568701"/>
    <lineage>
        <taxon>Bacteria</taxon>
        <taxon>Bacillati</taxon>
        <taxon>Cyanobacteriota</taxon>
        <taxon>Cyanophyceae</taxon>
        <taxon>Coleofasciculales</taxon>
        <taxon>Coleofasciculaceae</taxon>
        <taxon>Moorena</taxon>
    </lineage>
</organism>
<proteinExistence type="predicted"/>
<reference evidence="1 2" key="1">
    <citation type="submission" date="2016-10" db="EMBL/GenBank/DDBJ databases">
        <title>Comparative genomics uncovers the prolific and rare metabolic potential of the cyanobacterial genus Moorea.</title>
        <authorList>
            <person name="Leao T."/>
            <person name="Castelao G."/>
            <person name="Korobeynikov A."/>
            <person name="Monroe E.A."/>
            <person name="Podell S."/>
            <person name="Glukhov E."/>
            <person name="Allen E."/>
            <person name="Gerwick W.H."/>
            <person name="Gerwick L."/>
        </authorList>
    </citation>
    <scope>NUCLEOTIDE SEQUENCE [LARGE SCALE GENOMIC DNA]</scope>
    <source>
        <strain evidence="1 2">PNG5-198</strain>
    </source>
</reference>
<protein>
    <submittedName>
        <fullName evidence="1">Uncharacterized protein</fullName>
    </submittedName>
</protein>